<dbReference type="PANTHER" id="PTHR30408">
    <property type="entry name" value="TYPE-1 RESTRICTION ENZYME ECOKI SPECIFICITY PROTEIN"/>
    <property type="match status" value="1"/>
</dbReference>
<comment type="similarity">
    <text evidence="1">Belongs to the type-I restriction system S methylase family.</text>
</comment>
<evidence type="ECO:0000256" key="3">
    <source>
        <dbReference type="ARBA" id="ARBA00023125"/>
    </source>
</evidence>
<evidence type="ECO:0000256" key="2">
    <source>
        <dbReference type="ARBA" id="ARBA00022747"/>
    </source>
</evidence>
<sequence>MLLKHWVMSYKRLGDYIQLVDNRNKDLKVTNLLGINITKNFMPSVANVSGTDLSKYKIIQKGQFAYSAMQVGRDETIRLALYTDDVPAIISPAYLVIESKDENEFIPEYMMMWFQRPESDRYGWFISDGSVRASLDWERFCEIEIPIPDIDEQRKYVALFKGLLTNQKVYENSLADLQLICDTYIENLIKKEPLKRLGEYIELNEQRNRNLKYGVDDVRGVSNNKQFMPTKANNAGRNLEKFYVISPGEFVYNSRTTRMGDKVGLSYNNTEETFLTSWNNTAFRVKRDALDLLKPAYLYLFFYRSEFDRYARFHSWGSSTEQFTWGDMCNVHLPIPSIEKQEAIVTIYHTLETRKRINEQLKESIKPLCPVLMKGVVESMEINVKEASYEI</sequence>
<dbReference type="InterPro" id="IPR052021">
    <property type="entry name" value="Type-I_RS_S_subunit"/>
</dbReference>
<dbReference type="Pfam" id="PF01420">
    <property type="entry name" value="Methylase_S"/>
    <property type="match status" value="1"/>
</dbReference>
<keyword evidence="6" id="KW-1185">Reference proteome</keyword>
<evidence type="ECO:0000259" key="4">
    <source>
        <dbReference type="Pfam" id="PF01420"/>
    </source>
</evidence>
<keyword evidence="3" id="KW-0238">DNA-binding</keyword>
<keyword evidence="5" id="KW-0255">Endonuclease</keyword>
<keyword evidence="5" id="KW-0378">Hydrolase</keyword>
<gene>
    <name evidence="5" type="ORF">G9Q97_03065</name>
</gene>
<accession>A0ABX0H739</accession>
<organism evidence="5 6">
    <name type="scientific">Cyclobacterium plantarum</name>
    <dbReference type="NCBI Taxonomy" id="2716263"/>
    <lineage>
        <taxon>Bacteria</taxon>
        <taxon>Pseudomonadati</taxon>
        <taxon>Bacteroidota</taxon>
        <taxon>Cytophagia</taxon>
        <taxon>Cytophagales</taxon>
        <taxon>Cyclobacteriaceae</taxon>
        <taxon>Cyclobacterium</taxon>
    </lineage>
</organism>
<feature type="domain" description="Type I restriction modification DNA specificity" evidence="4">
    <location>
        <begin position="225"/>
        <end position="366"/>
    </location>
</feature>
<keyword evidence="5" id="KW-0540">Nuclease</keyword>
<reference evidence="5 6" key="1">
    <citation type="submission" date="2020-03" db="EMBL/GenBank/DDBJ databases">
        <title>Cyclobacterium plantarum sp. nov., a marine bacterium isolated from a coastal-marine wetland.</title>
        <authorList>
            <person name="Sanchez-Porro C."/>
            <person name="Ventosa A."/>
            <person name="Amoozegar M."/>
        </authorList>
    </citation>
    <scope>NUCLEOTIDE SEQUENCE [LARGE SCALE GENOMIC DNA]</scope>
    <source>
        <strain evidence="5 6">GBPx2</strain>
    </source>
</reference>
<evidence type="ECO:0000256" key="1">
    <source>
        <dbReference type="ARBA" id="ARBA00010923"/>
    </source>
</evidence>
<dbReference type="EMBL" id="JAANYN010000001">
    <property type="protein sequence ID" value="NHE55790.1"/>
    <property type="molecule type" value="Genomic_DNA"/>
</dbReference>
<dbReference type="Gene3D" id="3.90.220.20">
    <property type="entry name" value="DNA methylase specificity domains"/>
    <property type="match status" value="2"/>
</dbReference>
<dbReference type="PANTHER" id="PTHR30408:SF12">
    <property type="entry name" value="TYPE I RESTRICTION ENZYME MJAVIII SPECIFICITY SUBUNIT"/>
    <property type="match status" value="1"/>
</dbReference>
<comment type="caution">
    <text evidence="5">The sequence shown here is derived from an EMBL/GenBank/DDBJ whole genome shotgun (WGS) entry which is preliminary data.</text>
</comment>
<proteinExistence type="inferred from homology"/>
<dbReference type="InterPro" id="IPR044946">
    <property type="entry name" value="Restrct_endonuc_typeI_TRD_sf"/>
</dbReference>
<dbReference type="InterPro" id="IPR000055">
    <property type="entry name" value="Restrct_endonuc_typeI_TRD"/>
</dbReference>
<keyword evidence="2" id="KW-0680">Restriction system</keyword>
<protein>
    <submittedName>
        <fullName evidence="5">Restriction endonuclease subunit S</fullName>
    </submittedName>
</protein>
<evidence type="ECO:0000313" key="5">
    <source>
        <dbReference type="EMBL" id="NHE55790.1"/>
    </source>
</evidence>
<dbReference type="SUPFAM" id="SSF116734">
    <property type="entry name" value="DNA methylase specificity domain"/>
    <property type="match status" value="2"/>
</dbReference>
<name>A0ABX0H739_9BACT</name>
<dbReference type="GO" id="GO:0004519">
    <property type="term" value="F:endonuclease activity"/>
    <property type="evidence" value="ECO:0007669"/>
    <property type="project" value="UniProtKB-KW"/>
</dbReference>
<dbReference type="Proteomes" id="UP000649799">
    <property type="component" value="Unassembled WGS sequence"/>
</dbReference>
<evidence type="ECO:0000313" key="6">
    <source>
        <dbReference type="Proteomes" id="UP000649799"/>
    </source>
</evidence>